<evidence type="ECO:0000256" key="2">
    <source>
        <dbReference type="ARBA" id="ARBA00009142"/>
    </source>
</evidence>
<evidence type="ECO:0000256" key="6">
    <source>
        <dbReference type="SAM" id="Phobius"/>
    </source>
</evidence>
<gene>
    <name evidence="7" type="ORF">MTR67_051013</name>
</gene>
<keyword evidence="5 6" id="KW-0472">Membrane</keyword>
<feature type="transmembrane region" description="Helical" evidence="6">
    <location>
        <begin position="146"/>
        <end position="175"/>
    </location>
</feature>
<feature type="transmembrane region" description="Helical" evidence="6">
    <location>
        <begin position="63"/>
        <end position="83"/>
    </location>
</feature>
<dbReference type="PANTHER" id="PTHR14255">
    <property type="entry name" value="CEREBLON"/>
    <property type="match status" value="1"/>
</dbReference>
<evidence type="ECO:0000313" key="8">
    <source>
        <dbReference type="Proteomes" id="UP001234989"/>
    </source>
</evidence>
<feature type="transmembrane region" description="Helical" evidence="6">
    <location>
        <begin position="418"/>
        <end position="437"/>
    </location>
</feature>
<comment type="similarity">
    <text evidence="2">Belongs to the 4-toluene sulfonate uptake permease (TSUP) (TC 2.A.102) family.</text>
</comment>
<evidence type="ECO:0000256" key="3">
    <source>
        <dbReference type="ARBA" id="ARBA00022692"/>
    </source>
</evidence>
<dbReference type="EMBL" id="CP133623">
    <property type="protein sequence ID" value="WMV57628.1"/>
    <property type="molecule type" value="Genomic_DNA"/>
</dbReference>
<proteinExistence type="inferred from homology"/>
<feature type="transmembrane region" description="Helical" evidence="6">
    <location>
        <begin position="350"/>
        <end position="373"/>
    </location>
</feature>
<feature type="transmembrane region" description="Helical" evidence="6">
    <location>
        <begin position="257"/>
        <end position="278"/>
    </location>
</feature>
<feature type="transmembrane region" description="Helical" evidence="6">
    <location>
        <begin position="95"/>
        <end position="126"/>
    </location>
</feature>
<keyword evidence="3 6" id="KW-0812">Transmembrane</keyword>
<evidence type="ECO:0000313" key="7">
    <source>
        <dbReference type="EMBL" id="WMV57628.1"/>
    </source>
</evidence>
<dbReference type="Pfam" id="PF01925">
    <property type="entry name" value="TauE"/>
    <property type="match status" value="1"/>
</dbReference>
<evidence type="ECO:0000256" key="5">
    <source>
        <dbReference type="ARBA" id="ARBA00023136"/>
    </source>
</evidence>
<evidence type="ECO:0008006" key="9">
    <source>
        <dbReference type="Google" id="ProtNLM"/>
    </source>
</evidence>
<dbReference type="GO" id="GO:0016567">
    <property type="term" value="P:protein ubiquitination"/>
    <property type="evidence" value="ECO:0007669"/>
    <property type="project" value="TreeGrafter"/>
</dbReference>
<sequence length="505" mass="55397">MAEIGKALTGYVVGVIVLAFALFASAERIANDATSDDFESGLFKLLLHKAKMHYQHFWPDLEFGWRVIVGSVVGFFAVIFGSLGDDRGDGIFVPMLILIIGFDPIASTAISICMITGVSVATVLLSHPIIEHPIIDSDLALLLTPMLLLGISIGVVLNVIFAEWIVIVMLIILIIGTSVPSTRSFFKGVEAWKEENRMDKMAAKYLVPPSEYLSQPKVLSIGTQNHMRKKTNEDAGAEDIMYKLLPRGPRIRNEEVVYTKDFSILIAVWVIFLVLHIVKTYTSTCSTTYWILNLLQVPVAVGVSAYEAVCLYNGTRVVMSSGKEVITMYMGNRVVMSSGKEVITWKAHQLILYCCCSFLAGIVGGLLGLHRGFILVPLFLQLGMLPQVSSTTANFMMIFSSSMSVIQYYLLGHFPVPYALYFVAVTTVAALVGRHVVDEIIRTVNRVSVIIFILAFTIFVGAVSLGNCGTDFIVLVTGGVGIADAIKRIKKGQYMGFDNICAYKP</sequence>
<accession>A0AAF0V6I7</accession>
<keyword evidence="4 6" id="KW-1133">Transmembrane helix</keyword>
<organism evidence="7 8">
    <name type="scientific">Solanum verrucosum</name>
    <dbReference type="NCBI Taxonomy" id="315347"/>
    <lineage>
        <taxon>Eukaryota</taxon>
        <taxon>Viridiplantae</taxon>
        <taxon>Streptophyta</taxon>
        <taxon>Embryophyta</taxon>
        <taxon>Tracheophyta</taxon>
        <taxon>Spermatophyta</taxon>
        <taxon>Magnoliopsida</taxon>
        <taxon>eudicotyledons</taxon>
        <taxon>Gunneridae</taxon>
        <taxon>Pentapetalae</taxon>
        <taxon>asterids</taxon>
        <taxon>lamiids</taxon>
        <taxon>Solanales</taxon>
        <taxon>Solanaceae</taxon>
        <taxon>Solanoideae</taxon>
        <taxon>Solaneae</taxon>
        <taxon>Solanum</taxon>
    </lineage>
</organism>
<evidence type="ECO:0000256" key="1">
    <source>
        <dbReference type="ARBA" id="ARBA00004141"/>
    </source>
</evidence>
<feature type="transmembrane region" description="Helical" evidence="6">
    <location>
        <begin position="290"/>
        <end position="312"/>
    </location>
</feature>
<reference evidence="7" key="1">
    <citation type="submission" date="2023-08" db="EMBL/GenBank/DDBJ databases">
        <title>A de novo genome assembly of Solanum verrucosum Schlechtendal, a Mexican diploid species geographically isolated from the other diploid A-genome species in potato relatives.</title>
        <authorList>
            <person name="Hosaka K."/>
        </authorList>
    </citation>
    <scope>NUCLEOTIDE SEQUENCE</scope>
    <source>
        <tissue evidence="7">Young leaves</tissue>
    </source>
</reference>
<feature type="transmembrane region" description="Helical" evidence="6">
    <location>
        <begin position="449"/>
        <end position="482"/>
    </location>
</feature>
<dbReference type="PANTHER" id="PTHR14255:SF58">
    <property type="entry name" value="SULFITE EXPORTER TAUE_SAFE FAMILY PROTEIN"/>
    <property type="match status" value="1"/>
</dbReference>
<dbReference type="AlphaFoldDB" id="A0AAF0V6I7"/>
<keyword evidence="8" id="KW-1185">Reference proteome</keyword>
<protein>
    <recommendedName>
        <fullName evidence="9">Sulfite exporter TauE/SafE family protein</fullName>
    </recommendedName>
</protein>
<dbReference type="Proteomes" id="UP001234989">
    <property type="component" value="Chromosome 12"/>
</dbReference>
<dbReference type="GO" id="GO:0016020">
    <property type="term" value="C:membrane"/>
    <property type="evidence" value="ECO:0007669"/>
    <property type="project" value="UniProtKB-SubCell"/>
</dbReference>
<dbReference type="GO" id="GO:0031464">
    <property type="term" value="C:Cul4A-RING E3 ubiquitin ligase complex"/>
    <property type="evidence" value="ECO:0007669"/>
    <property type="project" value="TreeGrafter"/>
</dbReference>
<comment type="subcellular location">
    <subcellularLocation>
        <location evidence="1">Membrane</location>
        <topology evidence="1">Multi-pass membrane protein</topology>
    </subcellularLocation>
</comment>
<feature type="transmembrane region" description="Helical" evidence="6">
    <location>
        <begin position="7"/>
        <end position="26"/>
    </location>
</feature>
<evidence type="ECO:0000256" key="4">
    <source>
        <dbReference type="ARBA" id="ARBA00022989"/>
    </source>
</evidence>
<name>A0AAF0V6I7_SOLVR</name>
<dbReference type="InterPro" id="IPR002781">
    <property type="entry name" value="TM_pro_TauE-like"/>
</dbReference>